<dbReference type="InterPro" id="IPR015870">
    <property type="entry name" value="UDP-acyl_N-AcGlcN_deAcase_N"/>
</dbReference>
<dbReference type="InterPro" id="IPR004463">
    <property type="entry name" value="UDP-acyl_GlcNac_deAcase"/>
</dbReference>
<dbReference type="NCBIfam" id="TIGR00325">
    <property type="entry name" value="lpxC"/>
    <property type="match status" value="1"/>
</dbReference>
<evidence type="ECO:0000256" key="7">
    <source>
        <dbReference type="ARBA" id="ARBA00022723"/>
    </source>
</evidence>
<name>A0A285TVP1_9PROT</name>
<keyword evidence="7 12" id="KW-0479">Metal-binding</keyword>
<dbReference type="GO" id="GO:0016020">
    <property type="term" value="C:membrane"/>
    <property type="evidence" value="ECO:0007669"/>
    <property type="project" value="GOC"/>
</dbReference>
<dbReference type="PANTHER" id="PTHR33694:SF1">
    <property type="entry name" value="UDP-3-O-ACYL-N-ACETYLGLUCOSAMINE DEACETYLASE 1, MITOCHONDRIAL-RELATED"/>
    <property type="match status" value="1"/>
</dbReference>
<dbReference type="InterPro" id="IPR011334">
    <property type="entry name" value="UDP-acyl_GlcNac_deAcase_C"/>
</dbReference>
<dbReference type="UniPathway" id="UPA00359">
    <property type="reaction ID" value="UER00478"/>
</dbReference>
<evidence type="ECO:0000256" key="6">
    <source>
        <dbReference type="ARBA" id="ARBA00022556"/>
    </source>
</evidence>
<evidence type="ECO:0000313" key="14">
    <source>
        <dbReference type="Proteomes" id="UP000219068"/>
    </source>
</evidence>
<keyword evidence="9 12" id="KW-0862">Zinc</keyword>
<comment type="catalytic activity">
    <reaction evidence="11 12">
        <text>a UDP-3-O-[(3R)-3-hydroxyacyl]-N-acetyl-alpha-D-glucosamine + H2O = a UDP-3-O-[(3R)-3-hydroxyacyl]-alpha-D-glucosamine + acetate</text>
        <dbReference type="Rhea" id="RHEA:67816"/>
        <dbReference type="ChEBI" id="CHEBI:15377"/>
        <dbReference type="ChEBI" id="CHEBI:30089"/>
        <dbReference type="ChEBI" id="CHEBI:137740"/>
        <dbReference type="ChEBI" id="CHEBI:173225"/>
        <dbReference type="EC" id="3.5.1.108"/>
    </reaction>
</comment>
<evidence type="ECO:0000256" key="9">
    <source>
        <dbReference type="ARBA" id="ARBA00022833"/>
    </source>
</evidence>
<evidence type="ECO:0000256" key="5">
    <source>
        <dbReference type="ARBA" id="ARBA00022516"/>
    </source>
</evidence>
<accession>A0A285TVP1</accession>
<evidence type="ECO:0000256" key="2">
    <source>
        <dbReference type="ARBA" id="ARBA00002923"/>
    </source>
</evidence>
<dbReference type="SUPFAM" id="SSF54211">
    <property type="entry name" value="Ribosomal protein S5 domain 2-like"/>
    <property type="match status" value="2"/>
</dbReference>
<evidence type="ECO:0000256" key="8">
    <source>
        <dbReference type="ARBA" id="ARBA00022801"/>
    </source>
</evidence>
<keyword evidence="10 12" id="KW-0443">Lipid metabolism</keyword>
<dbReference type="EC" id="3.5.1.108" evidence="4 12"/>
<keyword evidence="8 12" id="KW-0378">Hydrolase</keyword>
<dbReference type="InterPro" id="IPR020568">
    <property type="entry name" value="Ribosomal_Su5_D2-typ_SF"/>
</dbReference>
<comment type="function">
    <text evidence="2 12">Catalyzes the hydrolysis of UDP-3-O-myristoyl-N-acetylglucosamine to form UDP-3-O-myristoylglucosamine and acetate, the committed step in lipid A biosynthesis.</text>
</comment>
<feature type="binding site" evidence="12">
    <location>
        <position position="100"/>
    </location>
    <ligand>
        <name>Zn(2+)</name>
        <dbReference type="ChEBI" id="CHEBI:29105"/>
    </ligand>
</feature>
<reference evidence="13 14" key="1">
    <citation type="submission" date="2017-08" db="EMBL/GenBank/DDBJ databases">
        <authorList>
            <person name="de Groot N.N."/>
        </authorList>
    </citation>
    <scope>NUCLEOTIDE SEQUENCE [LARGE SCALE GENOMIC DNA]</scope>
    <source>
        <strain evidence="13 14">USBA 78</strain>
    </source>
</reference>
<protein>
    <recommendedName>
        <fullName evidence="4 12">UDP-3-O-acyl-N-acetylglucosamine deacetylase</fullName>
        <shortName evidence="12">UDP-3-O-acyl-GlcNAc deacetylase</shortName>
        <ecNumber evidence="4 12">3.5.1.108</ecNumber>
    </recommendedName>
    <alternativeName>
        <fullName evidence="12">UDP-3-O-[R-3-hydroxymyristoyl]-N-acetylglucosamine deacetylase</fullName>
    </alternativeName>
</protein>
<evidence type="ECO:0000256" key="10">
    <source>
        <dbReference type="ARBA" id="ARBA00023098"/>
    </source>
</evidence>
<dbReference type="GO" id="GO:0009245">
    <property type="term" value="P:lipid A biosynthetic process"/>
    <property type="evidence" value="ECO:0007669"/>
    <property type="project" value="UniProtKB-UniRule"/>
</dbReference>
<dbReference type="GO" id="GO:0046872">
    <property type="term" value="F:metal ion binding"/>
    <property type="evidence" value="ECO:0007669"/>
    <property type="project" value="UniProtKB-KW"/>
</dbReference>
<evidence type="ECO:0000256" key="4">
    <source>
        <dbReference type="ARBA" id="ARBA00012745"/>
    </source>
</evidence>
<gene>
    <name evidence="12" type="primary">lpxC</name>
    <name evidence="13" type="ORF">SAMN05428964_106294</name>
</gene>
<comment type="pathway">
    <text evidence="3 12">Glycolipid biosynthesis; lipid IV(A) biosynthesis; lipid IV(A) from (3R)-3-hydroxytetradecanoyl-[acyl-carrier-protein] and UDP-N-acetyl-alpha-D-glucosamine: step 2/6.</text>
</comment>
<dbReference type="AlphaFoldDB" id="A0A285TVP1"/>
<dbReference type="EMBL" id="OBMM01000006">
    <property type="protein sequence ID" value="SOC28489.1"/>
    <property type="molecule type" value="Genomic_DNA"/>
</dbReference>
<proteinExistence type="inferred from homology"/>
<feature type="active site" description="Proton donor" evidence="12">
    <location>
        <position position="284"/>
    </location>
</feature>
<evidence type="ECO:0000313" key="13">
    <source>
        <dbReference type="EMBL" id="SOC28489.1"/>
    </source>
</evidence>
<dbReference type="GO" id="GO:0103117">
    <property type="term" value="F:UDP-3-O-acyl-N-acetylglucosamine deacetylase activity"/>
    <property type="evidence" value="ECO:0007669"/>
    <property type="project" value="UniProtKB-UniRule"/>
</dbReference>
<evidence type="ECO:0000256" key="1">
    <source>
        <dbReference type="ARBA" id="ARBA00001947"/>
    </source>
</evidence>
<comment type="cofactor">
    <cofactor evidence="1 12">
        <name>Zn(2+)</name>
        <dbReference type="ChEBI" id="CHEBI:29105"/>
    </cofactor>
</comment>
<organism evidence="13 14">
    <name type="scientific">Thalassospira xiamenensis</name>
    <dbReference type="NCBI Taxonomy" id="220697"/>
    <lineage>
        <taxon>Bacteria</taxon>
        <taxon>Pseudomonadati</taxon>
        <taxon>Pseudomonadota</taxon>
        <taxon>Alphaproteobacteria</taxon>
        <taxon>Rhodospirillales</taxon>
        <taxon>Thalassospiraceae</taxon>
        <taxon>Thalassospira</taxon>
    </lineage>
</organism>
<dbReference type="PANTHER" id="PTHR33694">
    <property type="entry name" value="UDP-3-O-ACYL-N-ACETYLGLUCOSAMINE DEACETYLASE 1, MITOCHONDRIAL-RELATED"/>
    <property type="match status" value="1"/>
</dbReference>
<dbReference type="RefSeq" id="WP_097053164.1">
    <property type="nucleotide sequence ID" value="NZ_OBMM01000006.1"/>
</dbReference>
<dbReference type="HAMAP" id="MF_00388">
    <property type="entry name" value="LpxC"/>
    <property type="match status" value="1"/>
</dbReference>
<evidence type="ECO:0000256" key="11">
    <source>
        <dbReference type="ARBA" id="ARBA00024535"/>
    </source>
</evidence>
<feature type="binding site" evidence="12">
    <location>
        <position position="257"/>
    </location>
    <ligand>
        <name>Zn(2+)</name>
        <dbReference type="ChEBI" id="CHEBI:29105"/>
    </ligand>
</feature>
<keyword evidence="5 12" id="KW-0444">Lipid biosynthesis</keyword>
<feature type="binding site" evidence="12">
    <location>
        <position position="261"/>
    </location>
    <ligand>
        <name>Zn(2+)</name>
        <dbReference type="ChEBI" id="CHEBI:29105"/>
    </ligand>
</feature>
<dbReference type="Gene3D" id="3.30.1700.10">
    <property type="entry name" value="lpxc deacetylase, domain 2"/>
    <property type="match status" value="1"/>
</dbReference>
<dbReference type="Pfam" id="PF03331">
    <property type="entry name" value="LpxC"/>
    <property type="match status" value="1"/>
</dbReference>
<dbReference type="Gene3D" id="3.30.230.20">
    <property type="entry name" value="lpxc deacetylase, domain 1"/>
    <property type="match status" value="1"/>
</dbReference>
<evidence type="ECO:0000256" key="3">
    <source>
        <dbReference type="ARBA" id="ARBA00005002"/>
    </source>
</evidence>
<keyword evidence="6 12" id="KW-0441">Lipid A biosynthesis</keyword>
<sequence length="322" mass="35082">MNKITDLSAAFTSSDISDQDIVRQRTLKASIGCAGVGLHSGHKIRITLHPAPENHGIVFRRVDLDGQPLFPARYDGVIDTQLCTCLGDRDAGIKIGTIEHLMAALAGSRIDNVLIDIDADEVPVMDGSSAPFNFLIDCVGIEEQDAPRQVIEVLKPVEVEYKGCTARIEPGHGFEVDFEIDFASKAINNQRMSVKFDDGVFVANIARARTFGFLHEVEAMRSMGLARGGSLDNAVVLSGDEVMNEEGLRYDDEFVRHKILDALGDLYTAGRQLQGKVTAYKSGHHVNNLLLKALFADASAWRLAPMRKSALHALETPVLATA</sequence>
<dbReference type="Proteomes" id="UP000219068">
    <property type="component" value="Unassembled WGS sequence"/>
</dbReference>
<evidence type="ECO:0000256" key="12">
    <source>
        <dbReference type="HAMAP-Rule" id="MF_00388"/>
    </source>
</evidence>
<comment type="similarity">
    <text evidence="12">Belongs to the LpxC family.</text>
</comment>